<dbReference type="SMART" id="SM00028">
    <property type="entry name" value="TPR"/>
    <property type="match status" value="3"/>
</dbReference>
<keyword evidence="2" id="KW-0812">Transmembrane</keyword>
<evidence type="ECO:0000313" key="3">
    <source>
        <dbReference type="EMBL" id="OWK43257.1"/>
    </source>
</evidence>
<dbReference type="AlphaFoldDB" id="A0A225E4C0"/>
<gene>
    <name evidence="3" type="ORF">FRUB_02856</name>
</gene>
<dbReference type="Gene3D" id="1.25.40.10">
    <property type="entry name" value="Tetratricopeptide repeat domain"/>
    <property type="match status" value="1"/>
</dbReference>
<dbReference type="SUPFAM" id="SSF48452">
    <property type="entry name" value="TPR-like"/>
    <property type="match status" value="1"/>
</dbReference>
<accession>A0A225E4C0</accession>
<sequence>MTAGRPFLSRFAARIAFGATLLLCAGAGGAWYFLRKPDPSSTQAVRQPAYPDPRVTYDGPFLNVHPEVGAVGSAACAGCHPSIAAAYARHPMGRSIIPISNQPIGDLGDQTHAAFEAFGSHFRVDHTGGRLGYTETRPGSGGEPLFTITADVQYAVGSGNKGMSFLSERDGYVTQAPFSWFSQKNVWDWSPGFPPDFHAGRPIQAGCLFCHANEVVPASGTRNRYEQPVFRGGHAIGCERCHGPGAEHVRRREAGGATGGPDYSIVNPVRLEPALREAVCQQCHLAGETRVVRAGRSLGDFRPGLPLDAVIRVLVQDHRGTDRKAVNHVEQMYASKCYTASNGALGCVTCHDPHEKLPVDKRTERYQAACLKCHDCPTPIARRTASPAGNNCAACHMPRFTADDIAHTATTNHRIVRTSQRAKGDGGPGPGQPGAFVFFPPRQPDFRNTAECRDFAIGLVELAKHGKAPGGPVAQDVLPLLERAITEDPHDHQAWAAKSQALKYLGRNSEAFAAAQTVLSSAPDDEAGLTNAAALAAEADRADLAAKYWRKAVALNPKSAAYRQELAVVLAKNGDWPAAKAEAEEAVRLDPALGFARTILAAAAVRAGDTAKGEQLFRGVEALGPPNLNELRRWYAAARTGQ</sequence>
<dbReference type="PANTHER" id="PTHR35038">
    <property type="entry name" value="DISSIMILATORY SULFITE REDUCTASE SIRA"/>
    <property type="match status" value="1"/>
</dbReference>
<keyword evidence="1" id="KW-0732">Signal</keyword>
<name>A0A225E4C0_9BACT</name>
<dbReference type="PANTHER" id="PTHR35038:SF8">
    <property type="entry name" value="C-TYPE POLYHEME CYTOCHROME OMCC"/>
    <property type="match status" value="1"/>
</dbReference>
<dbReference type="InterPro" id="IPR051829">
    <property type="entry name" value="Multiheme_Cytochr_ET"/>
</dbReference>
<dbReference type="InterPro" id="IPR011990">
    <property type="entry name" value="TPR-like_helical_dom_sf"/>
</dbReference>
<dbReference type="RefSeq" id="WP_088254136.1">
    <property type="nucleotide sequence ID" value="NZ_NIDE01000004.1"/>
</dbReference>
<evidence type="ECO:0000313" key="4">
    <source>
        <dbReference type="Proteomes" id="UP000214646"/>
    </source>
</evidence>
<dbReference type="Gene3D" id="1.10.1130.10">
    <property type="entry name" value="Flavocytochrome C3, Chain A"/>
    <property type="match status" value="1"/>
</dbReference>
<dbReference type="SUPFAM" id="SSF48695">
    <property type="entry name" value="Multiheme cytochromes"/>
    <property type="match status" value="1"/>
</dbReference>
<evidence type="ECO:0000256" key="2">
    <source>
        <dbReference type="SAM" id="Phobius"/>
    </source>
</evidence>
<keyword evidence="2" id="KW-0472">Membrane</keyword>
<reference evidence="4" key="1">
    <citation type="submission" date="2017-06" db="EMBL/GenBank/DDBJ databases">
        <title>Genome analysis of Fimbriiglobus ruber SP5, the first member of the order Planctomycetales with confirmed chitinolytic capability.</title>
        <authorList>
            <person name="Ravin N.V."/>
            <person name="Rakitin A.L."/>
            <person name="Ivanova A.A."/>
            <person name="Beletsky A.V."/>
            <person name="Kulichevskaya I.S."/>
            <person name="Mardanov A.V."/>
            <person name="Dedysh S.N."/>
        </authorList>
    </citation>
    <scope>NUCLEOTIDE SEQUENCE [LARGE SCALE GENOMIC DNA]</scope>
    <source>
        <strain evidence="4">SP5</strain>
    </source>
</reference>
<keyword evidence="2" id="KW-1133">Transmembrane helix</keyword>
<dbReference type="EMBL" id="NIDE01000004">
    <property type="protein sequence ID" value="OWK43257.1"/>
    <property type="molecule type" value="Genomic_DNA"/>
</dbReference>
<dbReference type="Proteomes" id="UP000214646">
    <property type="component" value="Unassembled WGS sequence"/>
</dbReference>
<keyword evidence="4" id="KW-1185">Reference proteome</keyword>
<dbReference type="InterPro" id="IPR019734">
    <property type="entry name" value="TPR_rpt"/>
</dbReference>
<evidence type="ECO:0000256" key="1">
    <source>
        <dbReference type="ARBA" id="ARBA00022729"/>
    </source>
</evidence>
<protein>
    <submittedName>
        <fullName evidence="3">TPR domain protein</fullName>
    </submittedName>
</protein>
<feature type="transmembrane region" description="Helical" evidence="2">
    <location>
        <begin position="12"/>
        <end position="34"/>
    </location>
</feature>
<organism evidence="3 4">
    <name type="scientific">Fimbriiglobus ruber</name>
    <dbReference type="NCBI Taxonomy" id="1908690"/>
    <lineage>
        <taxon>Bacteria</taxon>
        <taxon>Pseudomonadati</taxon>
        <taxon>Planctomycetota</taxon>
        <taxon>Planctomycetia</taxon>
        <taxon>Gemmatales</taxon>
        <taxon>Gemmataceae</taxon>
        <taxon>Fimbriiglobus</taxon>
    </lineage>
</organism>
<proteinExistence type="predicted"/>
<dbReference type="OrthoDB" id="234670at2"/>
<comment type="caution">
    <text evidence="3">The sequence shown here is derived from an EMBL/GenBank/DDBJ whole genome shotgun (WGS) entry which is preliminary data.</text>
</comment>
<dbReference type="InterPro" id="IPR036280">
    <property type="entry name" value="Multihaem_cyt_sf"/>
</dbReference>